<gene>
    <name evidence="1" type="ORF">I314_02666</name>
</gene>
<evidence type="ECO:0000313" key="2">
    <source>
        <dbReference type="Proteomes" id="UP000053800"/>
    </source>
</evidence>
<dbReference type="EMBL" id="KN848894">
    <property type="protein sequence ID" value="KIR63885.1"/>
    <property type="molecule type" value="Genomic_DNA"/>
</dbReference>
<protein>
    <submittedName>
        <fullName evidence="1">Uncharacterized protein</fullName>
    </submittedName>
</protein>
<dbReference type="Proteomes" id="UP000053800">
    <property type="component" value="Unassembled WGS sequence"/>
</dbReference>
<name>A0ABR5BCN4_CRYGA</name>
<accession>A0ABR5BCN4</accession>
<proteinExistence type="predicted"/>
<keyword evidence="2" id="KW-1185">Reference proteome</keyword>
<organism evidence="1 2">
    <name type="scientific">Cryptococcus bacillisporus CA1873</name>
    <dbReference type="NCBI Taxonomy" id="1296111"/>
    <lineage>
        <taxon>Eukaryota</taxon>
        <taxon>Fungi</taxon>
        <taxon>Dikarya</taxon>
        <taxon>Basidiomycota</taxon>
        <taxon>Agaricomycotina</taxon>
        <taxon>Tremellomycetes</taxon>
        <taxon>Tremellales</taxon>
        <taxon>Cryptococcaceae</taxon>
        <taxon>Cryptococcus</taxon>
        <taxon>Cryptococcus gattii species complex</taxon>
    </lineage>
</organism>
<evidence type="ECO:0000313" key="1">
    <source>
        <dbReference type="EMBL" id="KIR63885.1"/>
    </source>
</evidence>
<reference evidence="1 2" key="1">
    <citation type="submission" date="2015-01" db="EMBL/GenBank/DDBJ databases">
        <title>The Genome Sequence of Cryptococcus gattii CA1873.</title>
        <authorList>
            <consortium name="The Broad Institute Genomics Platform"/>
            <person name="Cuomo C."/>
            <person name="Litvintseva A."/>
            <person name="Chen Y."/>
            <person name="Heitman J."/>
            <person name="Sun S."/>
            <person name="Springer D."/>
            <person name="Dromer F."/>
            <person name="Young S."/>
            <person name="Zeng Q."/>
            <person name="Gargeya S."/>
            <person name="Abouelleil A."/>
            <person name="Alvarado L."/>
            <person name="Chapman S.B."/>
            <person name="Gainer-Dewar J."/>
            <person name="Goldberg J."/>
            <person name="Griggs A."/>
            <person name="Gujja S."/>
            <person name="Hansen M."/>
            <person name="Howarth C."/>
            <person name="Imamovic A."/>
            <person name="Larimer J."/>
            <person name="Murphy C."/>
            <person name="Naylor J."/>
            <person name="Pearson M."/>
            <person name="Priest M."/>
            <person name="Roberts A."/>
            <person name="Saif S."/>
            <person name="Shea T."/>
            <person name="Sykes S."/>
            <person name="Wortman J."/>
            <person name="Nusbaum C."/>
            <person name="Birren B."/>
        </authorList>
    </citation>
    <scope>NUCLEOTIDE SEQUENCE [LARGE SCALE GENOMIC DNA]</scope>
    <source>
        <strain evidence="1 2">CA1873</strain>
    </source>
</reference>
<sequence>MEHYFISPPSYIETKTQPLFRNLGQGKKGLPCMIWEEDAMEQFESWIELSYLDDWQYAEEHDECSSERDTSLARERLENLYDLHLFDPGTPLCIHLPADSVCHESQRHIEGVFKGHTPKILALHNVKLEDWRFGISSRQYTPDEMHLFLLAQGLPENTYERPLAHRDALGRPLSYFFPQETHYKIHIYNYARKRTESEEDVKRKVFKISRPEYAKKREFDLLCEGKEAREEPGDEWSFQGELVIHFEKAVCKFCGRH</sequence>